<feature type="compositionally biased region" description="Basic residues" evidence="1">
    <location>
        <begin position="40"/>
        <end position="53"/>
    </location>
</feature>
<sequence length="171" mass="19995">MKKEKRRAQEGPPLLWKQGNRARRRIQAEDPLFWAPLFRKQGKSRRNRPRGRGPRFPPQRAPLCRFASSRLHQAPPRTSTPITSASPFDFARWTISSVTQVRPGRWPGTWTTSSCIWAAQRSRQALPQQSRRRVGGRRCWKRWRRWRKTAPGSWWIRRSAAGRLGSSGCSR</sequence>
<reference evidence="2" key="1">
    <citation type="submission" date="2020-05" db="EMBL/GenBank/DDBJ databases">
        <title>WGS assembly of Panicum virgatum.</title>
        <authorList>
            <person name="Lovell J.T."/>
            <person name="Jenkins J."/>
            <person name="Shu S."/>
            <person name="Juenger T.E."/>
            <person name="Schmutz J."/>
        </authorList>
    </citation>
    <scope>NUCLEOTIDE SEQUENCE</scope>
    <source>
        <strain evidence="2">AP13</strain>
    </source>
</reference>
<proteinExistence type="predicted"/>
<dbReference type="AlphaFoldDB" id="A0A8T0UI68"/>
<name>A0A8T0UI68_PANVG</name>
<comment type="caution">
    <text evidence="2">The sequence shown here is derived from an EMBL/GenBank/DDBJ whole genome shotgun (WGS) entry which is preliminary data.</text>
</comment>
<dbReference type="Proteomes" id="UP000823388">
    <property type="component" value="Chromosome 3N"/>
</dbReference>
<keyword evidence="3" id="KW-1185">Reference proteome</keyword>
<gene>
    <name evidence="2" type="ORF">PVAP13_3NG276441</name>
</gene>
<accession>A0A8T0UI68</accession>
<protein>
    <submittedName>
        <fullName evidence="2">Uncharacterized protein</fullName>
    </submittedName>
</protein>
<evidence type="ECO:0000313" key="3">
    <source>
        <dbReference type="Proteomes" id="UP000823388"/>
    </source>
</evidence>
<feature type="region of interest" description="Disordered" evidence="1">
    <location>
        <begin position="37"/>
        <end position="61"/>
    </location>
</feature>
<evidence type="ECO:0000256" key="1">
    <source>
        <dbReference type="SAM" id="MobiDB-lite"/>
    </source>
</evidence>
<organism evidence="2 3">
    <name type="scientific">Panicum virgatum</name>
    <name type="common">Blackwell switchgrass</name>
    <dbReference type="NCBI Taxonomy" id="38727"/>
    <lineage>
        <taxon>Eukaryota</taxon>
        <taxon>Viridiplantae</taxon>
        <taxon>Streptophyta</taxon>
        <taxon>Embryophyta</taxon>
        <taxon>Tracheophyta</taxon>
        <taxon>Spermatophyta</taxon>
        <taxon>Magnoliopsida</taxon>
        <taxon>Liliopsida</taxon>
        <taxon>Poales</taxon>
        <taxon>Poaceae</taxon>
        <taxon>PACMAD clade</taxon>
        <taxon>Panicoideae</taxon>
        <taxon>Panicodae</taxon>
        <taxon>Paniceae</taxon>
        <taxon>Panicinae</taxon>
        <taxon>Panicum</taxon>
        <taxon>Panicum sect. Hiantes</taxon>
    </lineage>
</organism>
<feature type="region of interest" description="Disordered" evidence="1">
    <location>
        <begin position="1"/>
        <end position="22"/>
    </location>
</feature>
<dbReference type="EMBL" id="CM029042">
    <property type="protein sequence ID" value="KAG2622210.1"/>
    <property type="molecule type" value="Genomic_DNA"/>
</dbReference>
<evidence type="ECO:0000313" key="2">
    <source>
        <dbReference type="EMBL" id="KAG2622210.1"/>
    </source>
</evidence>